<dbReference type="Gene3D" id="3.40.30.10">
    <property type="entry name" value="Glutaredoxin"/>
    <property type="match status" value="1"/>
</dbReference>
<accession>A0A5J6MCT4</accession>
<dbReference type="Gene3D" id="1.20.1050.10">
    <property type="match status" value="1"/>
</dbReference>
<evidence type="ECO:0000313" key="3">
    <source>
        <dbReference type="EMBL" id="QEX15188.1"/>
    </source>
</evidence>
<dbReference type="Pfam" id="PF13417">
    <property type="entry name" value="GST_N_3"/>
    <property type="match status" value="1"/>
</dbReference>
<dbReference type="InterPro" id="IPR010987">
    <property type="entry name" value="Glutathione-S-Trfase_C-like"/>
</dbReference>
<dbReference type="GO" id="GO:0016740">
    <property type="term" value="F:transferase activity"/>
    <property type="evidence" value="ECO:0007669"/>
    <property type="project" value="UniProtKB-KW"/>
</dbReference>
<dbReference type="OrthoDB" id="9813092at2"/>
<dbReference type="EMBL" id="CP042906">
    <property type="protein sequence ID" value="QEX15188.1"/>
    <property type="molecule type" value="Genomic_DNA"/>
</dbReference>
<dbReference type="GO" id="GO:0005737">
    <property type="term" value="C:cytoplasm"/>
    <property type="evidence" value="ECO:0007669"/>
    <property type="project" value="TreeGrafter"/>
</dbReference>
<name>A0A5J6MCT4_9PROT</name>
<dbReference type="InterPro" id="IPR004046">
    <property type="entry name" value="GST_C"/>
</dbReference>
<protein>
    <submittedName>
        <fullName evidence="3">Glutathione S-transferase</fullName>
    </submittedName>
</protein>
<dbReference type="AlphaFoldDB" id="A0A5J6MCT4"/>
<feature type="domain" description="GST N-terminal" evidence="1">
    <location>
        <begin position="2"/>
        <end position="81"/>
    </location>
</feature>
<keyword evidence="3" id="KW-0808">Transferase</keyword>
<dbReference type="RefSeq" id="WP_151175667.1">
    <property type="nucleotide sequence ID" value="NZ_CP042906.1"/>
</dbReference>
<dbReference type="Pfam" id="PF00043">
    <property type="entry name" value="GST_C"/>
    <property type="match status" value="1"/>
</dbReference>
<dbReference type="SFLD" id="SFLDS00019">
    <property type="entry name" value="Glutathione_Transferase_(cytos"/>
    <property type="match status" value="1"/>
</dbReference>
<dbReference type="InterPro" id="IPR004045">
    <property type="entry name" value="Glutathione_S-Trfase_N"/>
</dbReference>
<dbReference type="PANTHER" id="PTHR43968">
    <property type="match status" value="1"/>
</dbReference>
<keyword evidence="4" id="KW-1185">Reference proteome</keyword>
<dbReference type="PROSITE" id="PS50405">
    <property type="entry name" value="GST_CTER"/>
    <property type="match status" value="1"/>
</dbReference>
<feature type="domain" description="GST C-terminal" evidence="2">
    <location>
        <begin position="85"/>
        <end position="219"/>
    </location>
</feature>
<proteinExistence type="predicted"/>
<evidence type="ECO:0000259" key="2">
    <source>
        <dbReference type="PROSITE" id="PS50405"/>
    </source>
</evidence>
<dbReference type="PANTHER" id="PTHR43968:SF6">
    <property type="entry name" value="GLUTATHIONE S-TRANSFERASE OMEGA"/>
    <property type="match status" value="1"/>
</dbReference>
<reference evidence="3 4" key="1">
    <citation type="submission" date="2019-08" db="EMBL/GenBank/DDBJ databases">
        <title>Hyperibacter terrae gen. nov., sp. nov. and Hyperibacter viscosus sp. nov., two new members in the family Rhodospirillaceae isolated from the rhizosphere of Hypericum perforatum.</title>
        <authorList>
            <person name="Noviana Z."/>
        </authorList>
    </citation>
    <scope>NUCLEOTIDE SEQUENCE [LARGE SCALE GENOMIC DNA]</scope>
    <source>
        <strain evidence="3 4">R5913</strain>
    </source>
</reference>
<dbReference type="CDD" id="cd00570">
    <property type="entry name" value="GST_N_family"/>
    <property type="match status" value="1"/>
</dbReference>
<dbReference type="InterPro" id="IPR040079">
    <property type="entry name" value="Glutathione_S-Trfase"/>
</dbReference>
<dbReference type="InterPro" id="IPR050983">
    <property type="entry name" value="GST_Omega/HSP26"/>
</dbReference>
<dbReference type="KEGG" id="htq:FRZ44_04680"/>
<dbReference type="InterPro" id="IPR036282">
    <property type="entry name" value="Glutathione-S-Trfase_C_sf"/>
</dbReference>
<dbReference type="Proteomes" id="UP000326202">
    <property type="component" value="Chromosome"/>
</dbReference>
<sequence length="230" mass="26351">MAKMQLVSFKGCPWVQRVAIVLREKKIDFEFIHIEADNRPDWFRAISPHNKVPVLRLDDHRALFESGAIAEYLDETAAPRLHPGDPVERAVHRAWIEYMPSFVDITSAHAYVDSEAEFDKAAALVPAAFEKLERALERQSGGPLFNGARYSLVDAAYAPFLQRHLFLERIRKIGHIDKFPRVKAWAEALVARPSTHSFPPAEFEAMYRDMVKRRNKWISQFVDGPRAAAE</sequence>
<organism evidence="3 4">
    <name type="scientific">Hypericibacter terrae</name>
    <dbReference type="NCBI Taxonomy" id="2602015"/>
    <lineage>
        <taxon>Bacteria</taxon>
        <taxon>Pseudomonadati</taxon>
        <taxon>Pseudomonadota</taxon>
        <taxon>Alphaproteobacteria</taxon>
        <taxon>Rhodospirillales</taxon>
        <taxon>Dongiaceae</taxon>
        <taxon>Hypericibacter</taxon>
    </lineage>
</organism>
<dbReference type="InterPro" id="IPR036249">
    <property type="entry name" value="Thioredoxin-like_sf"/>
</dbReference>
<dbReference type="SUPFAM" id="SSF47616">
    <property type="entry name" value="GST C-terminal domain-like"/>
    <property type="match status" value="1"/>
</dbReference>
<evidence type="ECO:0000313" key="4">
    <source>
        <dbReference type="Proteomes" id="UP000326202"/>
    </source>
</evidence>
<dbReference type="SFLD" id="SFLDG00358">
    <property type="entry name" value="Main_(cytGST)"/>
    <property type="match status" value="1"/>
</dbReference>
<dbReference type="PROSITE" id="PS50404">
    <property type="entry name" value="GST_NTER"/>
    <property type="match status" value="1"/>
</dbReference>
<dbReference type="SUPFAM" id="SSF52833">
    <property type="entry name" value="Thioredoxin-like"/>
    <property type="match status" value="1"/>
</dbReference>
<evidence type="ECO:0000259" key="1">
    <source>
        <dbReference type="PROSITE" id="PS50404"/>
    </source>
</evidence>
<gene>
    <name evidence="3" type="ORF">FRZ44_04680</name>
</gene>